<dbReference type="PANTHER" id="PTHR43680">
    <property type="entry name" value="NITRATE REDUCTASE MOLYBDENUM COFACTOR ASSEMBLY CHAPERONE"/>
    <property type="match status" value="1"/>
</dbReference>
<accession>H5SMI8</accession>
<gene>
    <name evidence="2" type="ORF">HGMM_F50B12C21</name>
</gene>
<dbReference type="GO" id="GO:0016530">
    <property type="term" value="F:metallochaperone activity"/>
    <property type="evidence" value="ECO:0007669"/>
    <property type="project" value="TreeGrafter"/>
</dbReference>
<dbReference type="GO" id="GO:0051131">
    <property type="term" value="P:chaperone-mediated protein complex assembly"/>
    <property type="evidence" value="ECO:0007669"/>
    <property type="project" value="InterPro"/>
</dbReference>
<dbReference type="InterPro" id="IPR003765">
    <property type="entry name" value="NO3_reductase_chaperone_NarJ"/>
</dbReference>
<evidence type="ECO:0000313" key="2">
    <source>
        <dbReference type="EMBL" id="BAL57374.1"/>
    </source>
</evidence>
<evidence type="ECO:0000256" key="1">
    <source>
        <dbReference type="ARBA" id="ARBA00023063"/>
    </source>
</evidence>
<reference evidence="2" key="2">
    <citation type="journal article" date="2012" name="PLoS ONE">
        <title>A Deeply Branching Thermophilic Bacterium with an Ancient Acetyl-CoA Pathway Dominates a Subsurface Ecosystem.</title>
        <authorList>
            <person name="Takami H."/>
            <person name="Noguchi H."/>
            <person name="Takaki Y."/>
            <person name="Uchiyama I."/>
            <person name="Toyoda A."/>
            <person name="Nishi S."/>
            <person name="Chee G.-J."/>
            <person name="Arai W."/>
            <person name="Nunoura T."/>
            <person name="Itoh T."/>
            <person name="Hattori M."/>
            <person name="Takai K."/>
        </authorList>
    </citation>
    <scope>NUCLEOTIDE SEQUENCE</scope>
</reference>
<dbReference type="GO" id="GO:0042128">
    <property type="term" value="P:nitrate assimilation"/>
    <property type="evidence" value="ECO:0007669"/>
    <property type="project" value="UniProtKB-KW"/>
</dbReference>
<dbReference type="NCBIfam" id="TIGR00684">
    <property type="entry name" value="narJ"/>
    <property type="match status" value="1"/>
</dbReference>
<dbReference type="Pfam" id="PF02613">
    <property type="entry name" value="Nitrate_red_del"/>
    <property type="match status" value="1"/>
</dbReference>
<dbReference type="EMBL" id="AP011774">
    <property type="protein sequence ID" value="BAL57374.1"/>
    <property type="molecule type" value="Genomic_DNA"/>
</dbReference>
<dbReference type="AlphaFoldDB" id="H5SMI8"/>
<organism evidence="2">
    <name type="scientific">uncultured Acetothermia bacterium</name>
    <dbReference type="NCBI Taxonomy" id="236499"/>
    <lineage>
        <taxon>Bacteria</taxon>
        <taxon>Candidatus Bipolaricaulota</taxon>
        <taxon>environmental samples</taxon>
    </lineage>
</organism>
<dbReference type="GO" id="GO:0051082">
    <property type="term" value="F:unfolded protein binding"/>
    <property type="evidence" value="ECO:0007669"/>
    <property type="project" value="InterPro"/>
</dbReference>
<sequence length="189" mass="21208">MNEGHSAQQVLREVYAALAELWCSPADIDMGEAKKGAQEAVAKLGDPVVTTLLARFFETPISEEEYIELFELAPRCPLYLGSHVFDEPKTCAQAAVSERNAYMSELLALYKHFGMTPKGKELPDYLPLMVEFLSLTAGSSDPLREKFLKDYLLPFLAPVRARLEHLKSPYLYLLEALERVMQREGGSHA</sequence>
<proteinExistence type="predicted"/>
<dbReference type="InterPro" id="IPR020945">
    <property type="entry name" value="DMSO/NO3_reduct_chaperone"/>
</dbReference>
<keyword evidence="1" id="KW-0534">Nitrate assimilation</keyword>
<dbReference type="Gene3D" id="1.10.3480.10">
    <property type="entry name" value="TorD-like"/>
    <property type="match status" value="1"/>
</dbReference>
<dbReference type="PANTHER" id="PTHR43680:SF2">
    <property type="entry name" value="NITRATE REDUCTASE MOLYBDENUM COFACTOR ASSEMBLY CHAPERONE NARJ"/>
    <property type="match status" value="1"/>
</dbReference>
<dbReference type="InterPro" id="IPR036411">
    <property type="entry name" value="TorD-like_sf"/>
</dbReference>
<dbReference type="SUPFAM" id="SSF89155">
    <property type="entry name" value="TorD-like"/>
    <property type="match status" value="1"/>
</dbReference>
<name>H5SMI8_9BACT</name>
<protein>
    <submittedName>
        <fullName evidence="2">Nitrate reductase 1, delta subunit</fullName>
    </submittedName>
</protein>
<reference evidence="2" key="1">
    <citation type="journal article" date="2005" name="Environ. Microbiol.">
        <title>Genetic and functional properties of uncultivated thermophilic crenarchaeotes from a subsurface gold mine as revealed by analysis of genome fragments.</title>
        <authorList>
            <person name="Nunoura T."/>
            <person name="Hirayama H."/>
            <person name="Takami H."/>
            <person name="Oida H."/>
            <person name="Nishi S."/>
            <person name="Shimamura S."/>
            <person name="Suzuki Y."/>
            <person name="Inagaki F."/>
            <person name="Takai K."/>
            <person name="Nealson K.H."/>
            <person name="Horikoshi K."/>
        </authorList>
    </citation>
    <scope>NUCLEOTIDE SEQUENCE</scope>
</reference>